<dbReference type="Proteomes" id="UP000553706">
    <property type="component" value="Unassembled WGS sequence"/>
</dbReference>
<dbReference type="GO" id="GO:0005829">
    <property type="term" value="C:cytosol"/>
    <property type="evidence" value="ECO:0007669"/>
    <property type="project" value="TreeGrafter"/>
</dbReference>
<accession>A0A840VAB4</accession>
<name>A0A840VAB4_9PROT</name>
<dbReference type="PIRSF" id="PIRSF003174">
    <property type="entry name" value="CreA"/>
    <property type="match status" value="1"/>
</dbReference>
<dbReference type="AlphaFoldDB" id="A0A840VAB4"/>
<dbReference type="InterPro" id="IPR010292">
    <property type="entry name" value="Uncharacterised_CreA"/>
</dbReference>
<dbReference type="Pfam" id="PF05981">
    <property type="entry name" value="CreA"/>
    <property type="match status" value="1"/>
</dbReference>
<organism evidence="1 2">
    <name type="scientific">Acidocella aromatica</name>
    <dbReference type="NCBI Taxonomy" id="1303579"/>
    <lineage>
        <taxon>Bacteria</taxon>
        <taxon>Pseudomonadati</taxon>
        <taxon>Pseudomonadota</taxon>
        <taxon>Alphaproteobacteria</taxon>
        <taxon>Acetobacterales</taxon>
        <taxon>Acidocellaceae</taxon>
        <taxon>Acidocella</taxon>
    </lineage>
</organism>
<protein>
    <submittedName>
        <fullName evidence="1">CreA protein</fullName>
    </submittedName>
</protein>
<keyword evidence="2" id="KW-1185">Reference proteome</keyword>
<proteinExistence type="predicted"/>
<reference evidence="1 2" key="1">
    <citation type="submission" date="2020-08" db="EMBL/GenBank/DDBJ databases">
        <title>Genomic Encyclopedia of Type Strains, Phase IV (KMG-IV): sequencing the most valuable type-strain genomes for metagenomic binning, comparative biology and taxonomic classification.</title>
        <authorList>
            <person name="Goeker M."/>
        </authorList>
    </citation>
    <scope>NUCLEOTIDE SEQUENCE [LARGE SCALE GENOMIC DNA]</scope>
    <source>
        <strain evidence="1 2">DSM 27026</strain>
    </source>
</reference>
<sequence length="161" mass="17071">MKKFLVSLGAAIAIILILFLLFVFGPFGGRSSEEIGAVNTNFRLFGSNDKVLVQRFDDPKVANVSCYASFAQTGGVAGSVGVAEDPSQFALNCIKHGPVSIPADLPDQEQMGSISASLLFKHFIITRMVDRQTNTLVYVLISTKLLHGSPANAVSAVPAGN</sequence>
<dbReference type="PANTHER" id="PTHR37952">
    <property type="match status" value="1"/>
</dbReference>
<comment type="caution">
    <text evidence="1">The sequence shown here is derived from an EMBL/GenBank/DDBJ whole genome shotgun (WGS) entry which is preliminary data.</text>
</comment>
<evidence type="ECO:0000313" key="2">
    <source>
        <dbReference type="Proteomes" id="UP000553706"/>
    </source>
</evidence>
<dbReference type="EMBL" id="JACHFJ010000002">
    <property type="protein sequence ID" value="MBB5372656.1"/>
    <property type="molecule type" value="Genomic_DNA"/>
</dbReference>
<dbReference type="PANTHER" id="PTHR37952:SF2">
    <property type="entry name" value="PROTEIN CREA"/>
    <property type="match status" value="1"/>
</dbReference>
<evidence type="ECO:0000313" key="1">
    <source>
        <dbReference type="EMBL" id="MBB5372656.1"/>
    </source>
</evidence>
<dbReference type="RefSeq" id="WP_183265662.1">
    <property type="nucleotide sequence ID" value="NZ_JACHFJ010000002.1"/>
</dbReference>
<gene>
    <name evidence="1" type="ORF">HNP71_000894</name>
</gene>